<keyword evidence="4 12" id="KW-0812">Transmembrane</keyword>
<sequence>MDFYAFGPIAAVLDTAYTLITALVDFLDPVAGALAAGLAIALVTVGVRGALVPFGAALVRSEYTRRRIAPRLAALQLKYKKKPELLTQKTMELYREEKASPLAGIAPALLQAPVLSIVYGLFILTEINGHENALLGADLLGARLGDSLFAALGAGAGPSVIVVYLAVLAVISATSWFTRMTGLAFAASAPRFEGAPDVPPAMVRTMGAMSWLPFITVVFAAVVPLAAALYLAVSTAWTLAERTILRRVLAPR</sequence>
<dbReference type="PANTHER" id="PTHR12428">
    <property type="entry name" value="OXA1"/>
    <property type="match status" value="1"/>
</dbReference>
<evidence type="ECO:0000256" key="11">
    <source>
        <dbReference type="ARBA" id="ARBA00033342"/>
    </source>
</evidence>
<evidence type="ECO:0000256" key="9">
    <source>
        <dbReference type="ARBA" id="ARBA00031538"/>
    </source>
</evidence>
<evidence type="ECO:0000256" key="7">
    <source>
        <dbReference type="ARBA" id="ARBA00025034"/>
    </source>
</evidence>
<dbReference type="GO" id="GO:0032977">
    <property type="term" value="F:membrane insertase activity"/>
    <property type="evidence" value="ECO:0007669"/>
    <property type="project" value="InterPro"/>
</dbReference>
<dbReference type="PANTHER" id="PTHR12428:SF65">
    <property type="entry name" value="CYTOCHROME C OXIDASE ASSEMBLY PROTEIN COX18, MITOCHONDRIAL"/>
    <property type="match status" value="1"/>
</dbReference>
<evidence type="ECO:0000256" key="3">
    <source>
        <dbReference type="ARBA" id="ARBA00015325"/>
    </source>
</evidence>
<feature type="transmembrane region" description="Helical" evidence="13">
    <location>
        <begin position="102"/>
        <end position="124"/>
    </location>
</feature>
<dbReference type="RefSeq" id="WP_108997005.1">
    <property type="nucleotide sequence ID" value="NZ_QEEX01000001.1"/>
</dbReference>
<reference evidence="16" key="1">
    <citation type="submission" date="2018-04" db="EMBL/GenBank/DDBJ databases">
        <authorList>
            <person name="Liu S."/>
            <person name="Wang Z."/>
            <person name="Li J."/>
        </authorList>
    </citation>
    <scope>NUCLEOTIDE SEQUENCE [LARGE SCALE GENOMIC DNA]</scope>
    <source>
        <strain evidence="16">S1194</strain>
    </source>
</reference>
<keyword evidence="16" id="KW-1185">Reference proteome</keyword>
<evidence type="ECO:0000256" key="1">
    <source>
        <dbReference type="ARBA" id="ARBA00004141"/>
    </source>
</evidence>
<evidence type="ECO:0000256" key="4">
    <source>
        <dbReference type="ARBA" id="ARBA00022692"/>
    </source>
</evidence>
<dbReference type="GO" id="GO:0005886">
    <property type="term" value="C:plasma membrane"/>
    <property type="evidence" value="ECO:0007669"/>
    <property type="project" value="TreeGrafter"/>
</dbReference>
<evidence type="ECO:0000256" key="5">
    <source>
        <dbReference type="ARBA" id="ARBA00022989"/>
    </source>
</evidence>
<comment type="subunit">
    <text evidence="8">Interacts with the Sec translocase complex via SecD. Specifically interacts with transmembrane segments of nascent integral membrane proteins during membrane integration.</text>
</comment>
<dbReference type="InterPro" id="IPR001708">
    <property type="entry name" value="YidC/ALB3/OXA1/COX18"/>
</dbReference>
<proteinExistence type="inferred from homology"/>
<dbReference type="Proteomes" id="UP000244978">
    <property type="component" value="Unassembled WGS sequence"/>
</dbReference>
<evidence type="ECO:0000256" key="6">
    <source>
        <dbReference type="ARBA" id="ARBA00023136"/>
    </source>
</evidence>
<evidence type="ECO:0000313" key="15">
    <source>
        <dbReference type="EMBL" id="PWB97005.1"/>
    </source>
</evidence>
<gene>
    <name evidence="15" type="ORF">DF220_03505</name>
</gene>
<comment type="similarity">
    <text evidence="2">Belongs to the OXA1/ALB3/YidC family. Type 1 subfamily.</text>
</comment>
<feature type="transmembrane region" description="Helical" evidence="13">
    <location>
        <begin position="148"/>
        <end position="171"/>
    </location>
</feature>
<dbReference type="NCBIfam" id="TIGR03592">
    <property type="entry name" value="yidC_oxa1_cterm"/>
    <property type="match status" value="1"/>
</dbReference>
<evidence type="ECO:0000256" key="13">
    <source>
        <dbReference type="SAM" id="Phobius"/>
    </source>
</evidence>
<protein>
    <recommendedName>
        <fullName evidence="3">Membrane protein insertase YidC</fullName>
    </recommendedName>
    <alternativeName>
        <fullName evidence="11">Foldase YidC</fullName>
    </alternativeName>
    <alternativeName>
        <fullName evidence="10">Membrane integrase YidC</fullName>
    </alternativeName>
    <alternativeName>
        <fullName evidence="9">Membrane protein YidC</fullName>
    </alternativeName>
</protein>
<name>A0A2U1SZE6_9MICO</name>
<evidence type="ECO:0000256" key="2">
    <source>
        <dbReference type="ARBA" id="ARBA00010527"/>
    </source>
</evidence>
<evidence type="ECO:0000313" key="16">
    <source>
        <dbReference type="Proteomes" id="UP000244978"/>
    </source>
</evidence>
<evidence type="ECO:0000256" key="12">
    <source>
        <dbReference type="RuleBase" id="RU003945"/>
    </source>
</evidence>
<dbReference type="AlphaFoldDB" id="A0A2U1SZE6"/>
<comment type="function">
    <text evidence="7">Required for the insertion and/or proper folding and/or complex formation of integral membrane proteins into the membrane. Involved in integration of membrane proteins that insert both dependently and independently of the Sec translocase complex, as well as at least some lipoproteins. Aids folding of multispanning membrane proteins.</text>
</comment>
<dbReference type="GO" id="GO:0051205">
    <property type="term" value="P:protein insertion into membrane"/>
    <property type="evidence" value="ECO:0007669"/>
    <property type="project" value="TreeGrafter"/>
</dbReference>
<dbReference type="EMBL" id="QEEX01000001">
    <property type="protein sequence ID" value="PWB97005.1"/>
    <property type="molecule type" value="Genomic_DNA"/>
</dbReference>
<feature type="domain" description="Membrane insertase YidC/Oxa/ALB C-terminal" evidence="14">
    <location>
        <begin position="37"/>
        <end position="246"/>
    </location>
</feature>
<organism evidence="15 16">
    <name type="scientific">Homoserinimonas hongtaonis</name>
    <dbReference type="NCBI Taxonomy" id="2079791"/>
    <lineage>
        <taxon>Bacteria</taxon>
        <taxon>Bacillati</taxon>
        <taxon>Actinomycetota</taxon>
        <taxon>Actinomycetes</taxon>
        <taxon>Micrococcales</taxon>
        <taxon>Microbacteriaceae</taxon>
        <taxon>Homoserinimonas</taxon>
    </lineage>
</organism>
<accession>A0A2U1SZE6</accession>
<evidence type="ECO:0000256" key="10">
    <source>
        <dbReference type="ARBA" id="ARBA00033245"/>
    </source>
</evidence>
<dbReference type="Pfam" id="PF02096">
    <property type="entry name" value="60KD_IMP"/>
    <property type="match status" value="1"/>
</dbReference>
<comment type="subcellular location">
    <subcellularLocation>
        <location evidence="1 12">Membrane</location>
        <topology evidence="1 12">Multi-pass membrane protein</topology>
    </subcellularLocation>
</comment>
<comment type="caution">
    <text evidence="15">The sequence shown here is derived from an EMBL/GenBank/DDBJ whole genome shotgun (WGS) entry which is preliminary data.</text>
</comment>
<feature type="transmembrane region" description="Helical" evidence="13">
    <location>
        <begin position="211"/>
        <end position="233"/>
    </location>
</feature>
<evidence type="ECO:0000256" key="8">
    <source>
        <dbReference type="ARBA" id="ARBA00026028"/>
    </source>
</evidence>
<evidence type="ECO:0000259" key="14">
    <source>
        <dbReference type="Pfam" id="PF02096"/>
    </source>
</evidence>
<feature type="transmembrane region" description="Helical" evidence="13">
    <location>
        <begin position="34"/>
        <end position="59"/>
    </location>
</feature>
<keyword evidence="5 13" id="KW-1133">Transmembrane helix</keyword>
<dbReference type="InterPro" id="IPR028055">
    <property type="entry name" value="YidC/Oxa/ALB_C"/>
</dbReference>
<keyword evidence="6 13" id="KW-0472">Membrane</keyword>